<evidence type="ECO:0000313" key="1">
    <source>
        <dbReference type="EMBL" id="KAL2471959.1"/>
    </source>
</evidence>
<gene>
    <name evidence="1" type="ORF">Adt_40095</name>
</gene>
<sequence length="521" mass="61129">MNPPKAILKKFEGIFSRFLWDSRDDAPRLLWKRWKDLCILTVEGGLGFRRLQDLVDTFSLKLWWLFRSQRSLWAHFLLSKYCKGTHPLLNTIPYYASTVWKRLKHIGQQAKTHIAWQLGHWQIFFWHDCWMGESTLADEHPHLTHSSIQVRELFDDTGWNISRLLQLVPHIIAKQMGNIPITADVHDQIMWKDTSDGRFHTKSAWQLVCTEHTIQAVYVDVVIQMRIGSHMASRCQCCSAIEAIQHLFIDSCIANQVWRHFFDIFHVTLRPMEGFQYRFQFWRFSGQFFRQGHIRMIVPLLILWFIWTTRNDAKYQDISMEPKQIIWKVCHNISLLHTGHLFRVIHWRGYMDITPLFGISLTTPSMPPSVSFIGVLHQGDLTRSTLMDASKMDLRVEEGLLEIHHDSVFAPSSLHMENDMDHPMSQLELFNHVHRTNHELGNFIDNKFKRVHDKYKASIEFKYDTISDNQPKFDPNSWINVVNRPSKVCINGFGPRQLVSHVLGTSTSLKSSILAHDFMSM</sequence>
<reference evidence="2" key="1">
    <citation type="submission" date="2024-07" db="EMBL/GenBank/DDBJ databases">
        <title>Two chromosome-level genome assemblies of Korean endemic species Abeliophyllum distichum and Forsythia ovata (Oleaceae).</title>
        <authorList>
            <person name="Jang H."/>
        </authorList>
    </citation>
    <scope>NUCLEOTIDE SEQUENCE [LARGE SCALE GENOMIC DNA]</scope>
</reference>
<dbReference type="AlphaFoldDB" id="A0ABD1Q7X1"/>
<dbReference type="PANTHER" id="PTHR33116:SF80">
    <property type="entry name" value="REVERSE TRANSCRIPTASE ZINC-BINDING DOMAIN-CONTAINING PROTEIN"/>
    <property type="match status" value="1"/>
</dbReference>
<evidence type="ECO:0000313" key="2">
    <source>
        <dbReference type="Proteomes" id="UP001604336"/>
    </source>
</evidence>
<protein>
    <submittedName>
        <fullName evidence="1">Uncharacterized protein</fullName>
    </submittedName>
</protein>
<proteinExistence type="predicted"/>
<dbReference type="EMBL" id="JBFOLK010000012">
    <property type="protein sequence ID" value="KAL2471959.1"/>
    <property type="molecule type" value="Genomic_DNA"/>
</dbReference>
<dbReference type="Proteomes" id="UP001604336">
    <property type="component" value="Unassembled WGS sequence"/>
</dbReference>
<name>A0ABD1Q7X1_9LAMI</name>
<accession>A0ABD1Q7X1</accession>
<keyword evidence="2" id="KW-1185">Reference proteome</keyword>
<dbReference type="PANTHER" id="PTHR33116">
    <property type="entry name" value="REVERSE TRANSCRIPTASE ZINC-BINDING DOMAIN-CONTAINING PROTEIN-RELATED-RELATED"/>
    <property type="match status" value="1"/>
</dbReference>
<organism evidence="1 2">
    <name type="scientific">Abeliophyllum distichum</name>
    <dbReference type="NCBI Taxonomy" id="126358"/>
    <lineage>
        <taxon>Eukaryota</taxon>
        <taxon>Viridiplantae</taxon>
        <taxon>Streptophyta</taxon>
        <taxon>Embryophyta</taxon>
        <taxon>Tracheophyta</taxon>
        <taxon>Spermatophyta</taxon>
        <taxon>Magnoliopsida</taxon>
        <taxon>eudicotyledons</taxon>
        <taxon>Gunneridae</taxon>
        <taxon>Pentapetalae</taxon>
        <taxon>asterids</taxon>
        <taxon>lamiids</taxon>
        <taxon>Lamiales</taxon>
        <taxon>Oleaceae</taxon>
        <taxon>Forsythieae</taxon>
        <taxon>Abeliophyllum</taxon>
    </lineage>
</organism>
<comment type="caution">
    <text evidence="1">The sequence shown here is derived from an EMBL/GenBank/DDBJ whole genome shotgun (WGS) entry which is preliminary data.</text>
</comment>